<dbReference type="InterPro" id="IPR038063">
    <property type="entry name" value="Transpep_catalytic_dom"/>
</dbReference>
<organism evidence="8 9">
    <name type="scientific">Candidatus Kerfeldbacteria bacterium RIFOXYB2_FULL_38_14</name>
    <dbReference type="NCBI Taxonomy" id="1798547"/>
    <lineage>
        <taxon>Bacteria</taxon>
        <taxon>Candidatus Kerfeldiibacteriota</taxon>
    </lineage>
</organism>
<feature type="domain" description="L,D-TPase catalytic" evidence="7">
    <location>
        <begin position="364"/>
        <end position="484"/>
    </location>
</feature>
<dbReference type="GO" id="GO:0008360">
    <property type="term" value="P:regulation of cell shape"/>
    <property type="evidence" value="ECO:0007669"/>
    <property type="project" value="UniProtKB-UniRule"/>
</dbReference>
<reference evidence="8 9" key="1">
    <citation type="journal article" date="2016" name="Nat. Commun.">
        <title>Thousands of microbial genomes shed light on interconnected biogeochemical processes in an aquifer system.</title>
        <authorList>
            <person name="Anantharaman K."/>
            <person name="Brown C.T."/>
            <person name="Hug L.A."/>
            <person name="Sharon I."/>
            <person name="Castelle C.J."/>
            <person name="Probst A.J."/>
            <person name="Thomas B.C."/>
            <person name="Singh A."/>
            <person name="Wilkins M.J."/>
            <person name="Karaoz U."/>
            <person name="Brodie E.L."/>
            <person name="Williams K.H."/>
            <person name="Hubbard S.S."/>
            <person name="Banfield J.F."/>
        </authorList>
    </citation>
    <scope>NUCLEOTIDE SEQUENCE [LARGE SCALE GENOMIC DNA]</scope>
</reference>
<evidence type="ECO:0000256" key="6">
    <source>
        <dbReference type="PROSITE-ProRule" id="PRU01373"/>
    </source>
</evidence>
<evidence type="ECO:0000313" key="8">
    <source>
        <dbReference type="EMBL" id="OGY86174.1"/>
    </source>
</evidence>
<gene>
    <name evidence="8" type="ORF">A2319_03255</name>
</gene>
<evidence type="ECO:0000256" key="5">
    <source>
        <dbReference type="ARBA" id="ARBA00023316"/>
    </source>
</evidence>
<comment type="caution">
    <text evidence="8">The sequence shown here is derived from an EMBL/GenBank/DDBJ whole genome shotgun (WGS) entry which is preliminary data.</text>
</comment>
<dbReference type="Gene3D" id="2.40.440.10">
    <property type="entry name" value="L,D-transpeptidase catalytic domain-like"/>
    <property type="match status" value="1"/>
</dbReference>
<dbReference type="InterPro" id="IPR028994">
    <property type="entry name" value="Integrin_alpha_N"/>
</dbReference>
<proteinExistence type="predicted"/>
<evidence type="ECO:0000259" key="7">
    <source>
        <dbReference type="PROSITE" id="PS52029"/>
    </source>
</evidence>
<keyword evidence="4 6" id="KW-0573">Peptidoglycan synthesis</keyword>
<dbReference type="SUPFAM" id="SSF141523">
    <property type="entry name" value="L,D-transpeptidase catalytic domain-like"/>
    <property type="match status" value="1"/>
</dbReference>
<dbReference type="GO" id="GO:0071555">
    <property type="term" value="P:cell wall organization"/>
    <property type="evidence" value="ECO:0007669"/>
    <property type="project" value="UniProtKB-UniRule"/>
</dbReference>
<dbReference type="GO" id="GO:0016740">
    <property type="term" value="F:transferase activity"/>
    <property type="evidence" value="ECO:0007669"/>
    <property type="project" value="UniProtKB-KW"/>
</dbReference>
<dbReference type="GO" id="GO:0005576">
    <property type="term" value="C:extracellular region"/>
    <property type="evidence" value="ECO:0007669"/>
    <property type="project" value="TreeGrafter"/>
</dbReference>
<protein>
    <recommendedName>
        <fullName evidence="7">L,D-TPase catalytic domain-containing protein</fullName>
    </recommendedName>
</protein>
<dbReference type="GO" id="GO:0018104">
    <property type="term" value="P:peptidoglycan-protein cross-linking"/>
    <property type="evidence" value="ECO:0007669"/>
    <property type="project" value="TreeGrafter"/>
</dbReference>
<dbReference type="SUPFAM" id="SSF69318">
    <property type="entry name" value="Integrin alpha N-terminal domain"/>
    <property type="match status" value="1"/>
</dbReference>
<sequence length="484" mass="52559">MSQLFCRRKGILLGTVFFLLGFLVLPWPQMVKAVDTLPPALKIFQAGKKGKNLKEQSSFLALTPQDVNGGTVAVCNLDNKGADEIMVGAGHGSKPEIKIYNRKGTLKTSFMALPDYMLVGLNVACGKLDGAKKPASIVVAAGRGGGPLVQVFDQNGHRRNSFFAYDQASRNGAFVAVGKVDRKTSGAQIITGSGPGARSDVRVFDKQGNYLGLDFLPFAPEYEGGVSVAVANVDGGKQAEIVMAQHVFGGQVKVYKNDAQKSILAEFNPYVDGFMGGINVANVGDVDKDGVEEFMTAPRQAGGPQIQIFKGWGAVVNNSLAAYQTDYRGGVSISAGNLDKDSKLEFVTLPQKKYAEGRTDLGAKYIEVNLATQTLSAYRNGVKEIEFLVSTGIARYPTPPGITQVMAKLPVHDYKWEYGPNHPDNYDIKNVHNNLRFRSNMYIHEAYWHSNFGHPMSHGCINVNLANSKLIYDWADVGNAVWVH</sequence>
<dbReference type="EMBL" id="MHKI01000024">
    <property type="protein sequence ID" value="OGY86174.1"/>
    <property type="molecule type" value="Genomic_DNA"/>
</dbReference>
<dbReference type="PROSITE" id="PS52029">
    <property type="entry name" value="LD_TPASE"/>
    <property type="match status" value="1"/>
</dbReference>
<accession>A0A1G2BAG7</accession>
<dbReference type="AlphaFoldDB" id="A0A1G2BAG7"/>
<keyword evidence="5 6" id="KW-0961">Cell wall biogenesis/degradation</keyword>
<evidence type="ECO:0000313" key="9">
    <source>
        <dbReference type="Proteomes" id="UP000176420"/>
    </source>
</evidence>
<keyword evidence="2" id="KW-0808">Transferase</keyword>
<evidence type="ECO:0000256" key="3">
    <source>
        <dbReference type="ARBA" id="ARBA00022960"/>
    </source>
</evidence>
<comment type="pathway">
    <text evidence="1 6">Cell wall biogenesis; peptidoglycan biosynthesis.</text>
</comment>
<feature type="active site" description="Proton donor/acceptor" evidence="6">
    <location>
        <position position="444"/>
    </location>
</feature>
<keyword evidence="3 6" id="KW-0133">Cell shape</keyword>
<evidence type="ECO:0000256" key="2">
    <source>
        <dbReference type="ARBA" id="ARBA00022679"/>
    </source>
</evidence>
<dbReference type="UniPathway" id="UPA00219"/>
<dbReference type="PANTHER" id="PTHR30582">
    <property type="entry name" value="L,D-TRANSPEPTIDASE"/>
    <property type="match status" value="1"/>
</dbReference>
<dbReference type="InterPro" id="IPR050979">
    <property type="entry name" value="LD-transpeptidase"/>
</dbReference>
<dbReference type="InterPro" id="IPR005490">
    <property type="entry name" value="LD_TPept_cat_dom"/>
</dbReference>
<dbReference type="GO" id="GO:0071972">
    <property type="term" value="F:peptidoglycan L,D-transpeptidase activity"/>
    <property type="evidence" value="ECO:0007669"/>
    <property type="project" value="TreeGrafter"/>
</dbReference>
<dbReference type="CDD" id="cd16913">
    <property type="entry name" value="YkuD_like"/>
    <property type="match status" value="1"/>
</dbReference>
<dbReference type="PANTHER" id="PTHR30582:SF2">
    <property type="entry name" value="L,D-TRANSPEPTIDASE YCIB-RELATED"/>
    <property type="match status" value="1"/>
</dbReference>
<dbReference type="Pfam" id="PF03734">
    <property type="entry name" value="YkuD"/>
    <property type="match status" value="1"/>
</dbReference>
<dbReference type="Proteomes" id="UP000176420">
    <property type="component" value="Unassembled WGS sequence"/>
</dbReference>
<evidence type="ECO:0000256" key="1">
    <source>
        <dbReference type="ARBA" id="ARBA00004752"/>
    </source>
</evidence>
<evidence type="ECO:0000256" key="4">
    <source>
        <dbReference type="ARBA" id="ARBA00022984"/>
    </source>
</evidence>
<feature type="active site" description="Nucleophile" evidence="6">
    <location>
        <position position="460"/>
    </location>
</feature>
<name>A0A1G2BAG7_9BACT</name>